<proteinExistence type="predicted"/>
<organism evidence="3 4">
    <name type="scientific">Cylindrodendrum hubeiense</name>
    <dbReference type="NCBI Taxonomy" id="595255"/>
    <lineage>
        <taxon>Eukaryota</taxon>
        <taxon>Fungi</taxon>
        <taxon>Dikarya</taxon>
        <taxon>Ascomycota</taxon>
        <taxon>Pezizomycotina</taxon>
        <taxon>Sordariomycetes</taxon>
        <taxon>Hypocreomycetidae</taxon>
        <taxon>Hypocreales</taxon>
        <taxon>Nectriaceae</taxon>
        <taxon>Cylindrodendrum</taxon>
    </lineage>
</organism>
<evidence type="ECO:0000256" key="1">
    <source>
        <dbReference type="SAM" id="MobiDB-lite"/>
    </source>
</evidence>
<dbReference type="PANTHER" id="PTHR43662:SF3">
    <property type="entry name" value="DOMAIN PROTEIN, PUTATIVE (AFU_ORTHOLOGUE AFUA_6G11970)-RELATED"/>
    <property type="match status" value="1"/>
</dbReference>
<dbReference type="Pfam" id="PF01822">
    <property type="entry name" value="WSC"/>
    <property type="match status" value="1"/>
</dbReference>
<comment type="caution">
    <text evidence="3">The sequence shown here is derived from an EMBL/GenBank/DDBJ whole genome shotgun (WGS) entry which is preliminary data.</text>
</comment>
<evidence type="ECO:0000259" key="2">
    <source>
        <dbReference type="PROSITE" id="PS51212"/>
    </source>
</evidence>
<feature type="region of interest" description="Disordered" evidence="1">
    <location>
        <begin position="350"/>
        <end position="378"/>
    </location>
</feature>
<feature type="compositionally biased region" description="Basic and acidic residues" evidence="1">
    <location>
        <begin position="358"/>
        <end position="378"/>
    </location>
</feature>
<protein>
    <recommendedName>
        <fullName evidence="2">WSC domain-containing protein</fullName>
    </recommendedName>
</protein>
<evidence type="ECO:0000313" key="4">
    <source>
        <dbReference type="Proteomes" id="UP000722485"/>
    </source>
</evidence>
<dbReference type="InterPro" id="IPR002889">
    <property type="entry name" value="WSC_carb-bd"/>
</dbReference>
<dbReference type="PROSITE" id="PS51212">
    <property type="entry name" value="WSC"/>
    <property type="match status" value="1"/>
</dbReference>
<keyword evidence="4" id="KW-1185">Reference proteome</keyword>
<sequence>MTLEPRPDGGIDGSHGANARPVPLSGPWVENGLPSVSNGVLDTNSPPFGNPPTPGQAQVPSMVPIANSQSVPNDGFGFGSGPVADSGLAPNVGLPLSNGNAPEKPGTPVNNPIPGKVPIDIIHHAPTPLPVPEGTPVPTQLAVPPPVPNLGTGVAPGSAAIPGDDSVTNNNPSPVIMPVPNPENGEIQNNREPIASGWRNLGCFQDSISRTLLGARPADYLRGAMSNDLCIQHCSSRGYSIAGTEDGQECWCGTAIRSDAVRLPENYCGTPCQGGSETVCGGSWAVMVYNRLDATSQPPSPPEYGLMQRDSKVNLKDSGAVLRRPFQEALSTRLGEAKYKIGIREMRQSKRRGTSFVGDDRLIDAKTLRGRSDDPVKD</sequence>
<feature type="region of interest" description="Disordered" evidence="1">
    <location>
        <begin position="1"/>
        <end position="25"/>
    </location>
</feature>
<dbReference type="OrthoDB" id="5985073at2759"/>
<name>A0A9P5HDZ6_9HYPO</name>
<gene>
    <name evidence="3" type="ORF">G7Z17_g7032</name>
</gene>
<evidence type="ECO:0000313" key="3">
    <source>
        <dbReference type="EMBL" id="KAF7548473.1"/>
    </source>
</evidence>
<accession>A0A9P5HDZ6</accession>
<dbReference type="EMBL" id="JAANBB010000147">
    <property type="protein sequence ID" value="KAF7548473.1"/>
    <property type="molecule type" value="Genomic_DNA"/>
</dbReference>
<reference evidence="3" key="1">
    <citation type="submission" date="2020-03" db="EMBL/GenBank/DDBJ databases">
        <title>Draft Genome Sequence of Cylindrodendrum hubeiense.</title>
        <authorList>
            <person name="Buettner E."/>
            <person name="Kellner H."/>
        </authorList>
    </citation>
    <scope>NUCLEOTIDE SEQUENCE</scope>
    <source>
        <strain evidence="3">IHI 201604</strain>
    </source>
</reference>
<dbReference type="SMART" id="SM00321">
    <property type="entry name" value="WSC"/>
    <property type="match status" value="1"/>
</dbReference>
<feature type="domain" description="WSC" evidence="2">
    <location>
        <begin position="197"/>
        <end position="292"/>
    </location>
</feature>
<dbReference type="AlphaFoldDB" id="A0A9P5HDZ6"/>
<dbReference type="Proteomes" id="UP000722485">
    <property type="component" value="Unassembled WGS sequence"/>
</dbReference>
<dbReference type="PANTHER" id="PTHR43662">
    <property type="match status" value="1"/>
</dbReference>